<evidence type="ECO:0000313" key="1">
    <source>
        <dbReference type="EMBL" id="MPC70736.1"/>
    </source>
</evidence>
<dbReference type="AlphaFoldDB" id="A0A5B7HLC4"/>
<dbReference type="Proteomes" id="UP000324222">
    <property type="component" value="Unassembled WGS sequence"/>
</dbReference>
<dbReference type="EMBL" id="VSRR010031617">
    <property type="protein sequence ID" value="MPC70736.1"/>
    <property type="molecule type" value="Genomic_DNA"/>
</dbReference>
<name>A0A5B7HLC4_PORTR</name>
<evidence type="ECO:0000313" key="2">
    <source>
        <dbReference type="Proteomes" id="UP000324222"/>
    </source>
</evidence>
<gene>
    <name evidence="1" type="ORF">E2C01_064992</name>
</gene>
<comment type="caution">
    <text evidence="1">The sequence shown here is derived from an EMBL/GenBank/DDBJ whole genome shotgun (WGS) entry which is preliminary data.</text>
</comment>
<sequence length="196" mass="21990">MYADPVTLSSAGRNPNPDHLCGTGPAVIQRLIATALETCHSVCGHNSLNAFILQLEPIVLTNLLHYLILLDPSYCVPYKLYLACILPCLALFVRIVLGWSHLAVVSTSITKYTHHPAYVIEEGRGRLPQVNPFFAKPCSTQIRPQRAEWIVYASKHDEWNDELTKCFHFQDVVWVGGRDTSSTDGEVTTLHWEDSM</sequence>
<proteinExistence type="predicted"/>
<reference evidence="1 2" key="1">
    <citation type="submission" date="2019-05" db="EMBL/GenBank/DDBJ databases">
        <title>Another draft genome of Portunus trituberculatus and its Hox gene families provides insights of decapod evolution.</title>
        <authorList>
            <person name="Jeong J.-H."/>
            <person name="Song I."/>
            <person name="Kim S."/>
            <person name="Choi T."/>
            <person name="Kim D."/>
            <person name="Ryu S."/>
            <person name="Kim W."/>
        </authorList>
    </citation>
    <scope>NUCLEOTIDE SEQUENCE [LARGE SCALE GENOMIC DNA]</scope>
    <source>
        <tissue evidence="1">Muscle</tissue>
    </source>
</reference>
<accession>A0A5B7HLC4</accession>
<keyword evidence="2" id="KW-1185">Reference proteome</keyword>
<organism evidence="1 2">
    <name type="scientific">Portunus trituberculatus</name>
    <name type="common">Swimming crab</name>
    <name type="synonym">Neptunus trituberculatus</name>
    <dbReference type="NCBI Taxonomy" id="210409"/>
    <lineage>
        <taxon>Eukaryota</taxon>
        <taxon>Metazoa</taxon>
        <taxon>Ecdysozoa</taxon>
        <taxon>Arthropoda</taxon>
        <taxon>Crustacea</taxon>
        <taxon>Multicrustacea</taxon>
        <taxon>Malacostraca</taxon>
        <taxon>Eumalacostraca</taxon>
        <taxon>Eucarida</taxon>
        <taxon>Decapoda</taxon>
        <taxon>Pleocyemata</taxon>
        <taxon>Brachyura</taxon>
        <taxon>Eubrachyura</taxon>
        <taxon>Portunoidea</taxon>
        <taxon>Portunidae</taxon>
        <taxon>Portuninae</taxon>
        <taxon>Portunus</taxon>
    </lineage>
</organism>
<protein>
    <submittedName>
        <fullName evidence="1">Uncharacterized protein</fullName>
    </submittedName>
</protein>